<dbReference type="Pfam" id="PF00925">
    <property type="entry name" value="GTP_cyclohydro2"/>
    <property type="match status" value="1"/>
</dbReference>
<evidence type="ECO:0000313" key="9">
    <source>
        <dbReference type="EMBL" id="RWX26602.1"/>
    </source>
</evidence>
<evidence type="ECO:0000313" key="10">
    <source>
        <dbReference type="Proteomes" id="UP000283817"/>
    </source>
</evidence>
<protein>
    <recommendedName>
        <fullName evidence="2">GTP cyclohydrolase II</fullName>
        <ecNumber evidence="2">3.5.4.25</ecNumber>
    </recommendedName>
</protein>
<proteinExistence type="predicted"/>
<evidence type="ECO:0000256" key="5">
    <source>
        <dbReference type="ARBA" id="ARBA00022801"/>
    </source>
</evidence>
<evidence type="ECO:0000259" key="8">
    <source>
        <dbReference type="Pfam" id="PF00925"/>
    </source>
</evidence>
<keyword evidence="3" id="KW-0686">Riboflavin biosynthesis</keyword>
<keyword evidence="5 9" id="KW-0378">Hydrolase</keyword>
<dbReference type="GO" id="GO:0003935">
    <property type="term" value="F:GTP cyclohydrolase II activity"/>
    <property type="evidence" value="ECO:0007669"/>
    <property type="project" value="UniProtKB-EC"/>
</dbReference>
<feature type="domain" description="GTP cyclohydrolase II" evidence="8">
    <location>
        <begin position="12"/>
        <end position="170"/>
    </location>
</feature>
<accession>A0A444HTC4</accession>
<dbReference type="InterPro" id="IPR036144">
    <property type="entry name" value="RibA-like_sf"/>
</dbReference>
<dbReference type="PANTHER" id="PTHR21327:SF38">
    <property type="entry name" value="3,4-DIHYDROXY-2-BUTANONE 4-PHOSPHATE SYNTHASE"/>
    <property type="match status" value="1"/>
</dbReference>
<evidence type="ECO:0000256" key="1">
    <source>
        <dbReference type="ARBA" id="ARBA00005104"/>
    </source>
</evidence>
<comment type="catalytic activity">
    <reaction evidence="7">
        <text>GTP + 4 H2O = 2,5-diamino-6-hydroxy-4-(5-phosphoribosylamino)-pyrimidine + formate + 2 phosphate + 3 H(+)</text>
        <dbReference type="Rhea" id="RHEA:23704"/>
        <dbReference type="ChEBI" id="CHEBI:15377"/>
        <dbReference type="ChEBI" id="CHEBI:15378"/>
        <dbReference type="ChEBI" id="CHEBI:15740"/>
        <dbReference type="ChEBI" id="CHEBI:37565"/>
        <dbReference type="ChEBI" id="CHEBI:43474"/>
        <dbReference type="ChEBI" id="CHEBI:58614"/>
        <dbReference type="EC" id="3.5.4.25"/>
    </reaction>
</comment>
<evidence type="ECO:0000256" key="4">
    <source>
        <dbReference type="ARBA" id="ARBA00022741"/>
    </source>
</evidence>
<dbReference type="UniPathway" id="UPA00275"/>
<dbReference type="Gene3D" id="3.40.50.10990">
    <property type="entry name" value="GTP cyclohydrolase II"/>
    <property type="match status" value="1"/>
</dbReference>
<dbReference type="PANTHER" id="PTHR21327">
    <property type="entry name" value="GTP CYCLOHYDROLASE II-RELATED"/>
    <property type="match status" value="1"/>
</dbReference>
<evidence type="ECO:0000256" key="7">
    <source>
        <dbReference type="ARBA" id="ARBA00049295"/>
    </source>
</evidence>
<evidence type="ECO:0000256" key="3">
    <source>
        <dbReference type="ARBA" id="ARBA00022619"/>
    </source>
</evidence>
<keyword evidence="6" id="KW-0342">GTP-binding</keyword>
<dbReference type="CDD" id="cd00641">
    <property type="entry name" value="GTP_cyclohydro2"/>
    <property type="match status" value="1"/>
</dbReference>
<organism evidence="9 10">
    <name type="scientific">Rhizobium leguminosarum</name>
    <dbReference type="NCBI Taxonomy" id="384"/>
    <lineage>
        <taxon>Bacteria</taxon>
        <taxon>Pseudomonadati</taxon>
        <taxon>Pseudomonadota</taxon>
        <taxon>Alphaproteobacteria</taxon>
        <taxon>Hyphomicrobiales</taxon>
        <taxon>Rhizobiaceae</taxon>
        <taxon>Rhizobium/Agrobacterium group</taxon>
        <taxon>Rhizobium</taxon>
    </lineage>
</organism>
<dbReference type="Proteomes" id="UP000283817">
    <property type="component" value="Unassembled WGS sequence"/>
</dbReference>
<evidence type="ECO:0000256" key="2">
    <source>
        <dbReference type="ARBA" id="ARBA00012762"/>
    </source>
</evidence>
<dbReference type="InterPro" id="IPR000926">
    <property type="entry name" value="RibA"/>
</dbReference>
<dbReference type="RefSeq" id="WP_128411490.1">
    <property type="nucleotide sequence ID" value="NZ_SBHX01000056.1"/>
</dbReference>
<comment type="caution">
    <text evidence="9">The sequence shown here is derived from an EMBL/GenBank/DDBJ whole genome shotgun (WGS) entry which is preliminary data.</text>
</comment>
<gene>
    <name evidence="9" type="ORF">EHI47_23240</name>
</gene>
<dbReference type="GO" id="GO:0009231">
    <property type="term" value="P:riboflavin biosynthetic process"/>
    <property type="evidence" value="ECO:0007669"/>
    <property type="project" value="UniProtKB-UniPathway"/>
</dbReference>
<name>A0A444HTC4_RHILE</name>
<dbReference type="InterPro" id="IPR032677">
    <property type="entry name" value="GTP_cyclohydro_II"/>
</dbReference>
<dbReference type="AlphaFoldDB" id="A0A444HTC4"/>
<dbReference type="EC" id="3.5.4.25" evidence="2"/>
<dbReference type="NCBIfam" id="NF001591">
    <property type="entry name" value="PRK00393.1"/>
    <property type="match status" value="1"/>
</dbReference>
<dbReference type="GO" id="GO:0005525">
    <property type="term" value="F:GTP binding"/>
    <property type="evidence" value="ECO:0007669"/>
    <property type="project" value="UniProtKB-KW"/>
</dbReference>
<dbReference type="GO" id="GO:0008686">
    <property type="term" value="F:3,4-dihydroxy-2-butanone-4-phosphate synthase activity"/>
    <property type="evidence" value="ECO:0007669"/>
    <property type="project" value="TreeGrafter"/>
</dbReference>
<dbReference type="EMBL" id="SBHX01000056">
    <property type="protein sequence ID" value="RWX26602.1"/>
    <property type="molecule type" value="Genomic_DNA"/>
</dbReference>
<dbReference type="SUPFAM" id="SSF142695">
    <property type="entry name" value="RibA-like"/>
    <property type="match status" value="1"/>
</dbReference>
<dbReference type="GO" id="GO:0005829">
    <property type="term" value="C:cytosol"/>
    <property type="evidence" value="ECO:0007669"/>
    <property type="project" value="TreeGrafter"/>
</dbReference>
<evidence type="ECO:0000256" key="6">
    <source>
        <dbReference type="ARBA" id="ARBA00023134"/>
    </source>
</evidence>
<reference evidence="9 10" key="1">
    <citation type="submission" date="2019-01" db="EMBL/GenBank/DDBJ databases">
        <title>RHIZO-ID as a novel technology for direct rhizobia identification.</title>
        <authorList>
            <person name="De Meyer S.E."/>
        </authorList>
    </citation>
    <scope>NUCLEOTIDE SEQUENCE [LARGE SCALE GENOMIC DNA]</scope>
    <source>
        <strain evidence="9 10">WSM448</strain>
    </source>
</reference>
<comment type="pathway">
    <text evidence="1">Cofactor biosynthesis; riboflavin biosynthesis.</text>
</comment>
<sequence length="204" mass="22867">MVIMSPQSPQIASSPLKTRHGEFQLYVFSWSANEQDNVLALTSGFADRVPLVRIQSACYTGEIFESLDCDCHWQLETSLHKIQEEGGIFIYMLCDGRGAGLLTKIRGMNLTATEGIDTAEAYKQLGSPLDPREYERAAFVLEHFGVKKCRLLTNNPRKVNGLESGGLTVERVRIESKPTKDNESYLKSKAMKLGHYMKEFGTEP</sequence>
<keyword evidence="4" id="KW-0547">Nucleotide-binding</keyword>